<evidence type="ECO:0000256" key="4">
    <source>
        <dbReference type="ARBA" id="ARBA00023004"/>
    </source>
</evidence>
<dbReference type="InterPro" id="IPR004017">
    <property type="entry name" value="Cys_rich_dom"/>
</dbReference>
<keyword evidence="2" id="KW-0479">Metal-binding</keyword>
<evidence type="ECO:0000259" key="6">
    <source>
        <dbReference type="Pfam" id="PF02754"/>
    </source>
</evidence>
<evidence type="ECO:0000313" key="7">
    <source>
        <dbReference type="EMBL" id="GAG51390.1"/>
    </source>
</evidence>
<dbReference type="Pfam" id="PF02754">
    <property type="entry name" value="CCG"/>
    <property type="match status" value="1"/>
</dbReference>
<evidence type="ECO:0000256" key="5">
    <source>
        <dbReference type="ARBA" id="ARBA00023014"/>
    </source>
</evidence>
<evidence type="ECO:0000256" key="2">
    <source>
        <dbReference type="ARBA" id="ARBA00022723"/>
    </source>
</evidence>
<dbReference type="GO" id="GO:0005886">
    <property type="term" value="C:plasma membrane"/>
    <property type="evidence" value="ECO:0007669"/>
    <property type="project" value="TreeGrafter"/>
</dbReference>
<dbReference type="GO" id="GO:0051539">
    <property type="term" value="F:4 iron, 4 sulfur cluster binding"/>
    <property type="evidence" value="ECO:0007669"/>
    <property type="project" value="UniProtKB-KW"/>
</dbReference>
<keyword evidence="1" id="KW-0004">4Fe-4S</keyword>
<reference evidence="7" key="1">
    <citation type="journal article" date="2014" name="Front. Microbiol.">
        <title>High frequency of phylogenetically diverse reductive dehalogenase-homologous genes in deep subseafloor sedimentary metagenomes.</title>
        <authorList>
            <person name="Kawai M."/>
            <person name="Futagami T."/>
            <person name="Toyoda A."/>
            <person name="Takaki Y."/>
            <person name="Nishi S."/>
            <person name="Hori S."/>
            <person name="Arai W."/>
            <person name="Tsubouchi T."/>
            <person name="Morono Y."/>
            <person name="Uchiyama I."/>
            <person name="Ito T."/>
            <person name="Fujiyama A."/>
            <person name="Inagaki F."/>
            <person name="Takami H."/>
        </authorList>
    </citation>
    <scope>NUCLEOTIDE SEQUENCE</scope>
    <source>
        <strain evidence="7">Expedition CK06-06</strain>
    </source>
</reference>
<dbReference type="PANTHER" id="PTHR43255">
    <property type="entry name" value="IRON-SULFUR-BINDING OXIDOREDUCTASE FADF-RELATED-RELATED"/>
    <property type="match status" value="1"/>
</dbReference>
<protein>
    <recommendedName>
        <fullName evidence="6">Cysteine-rich domain-containing protein</fullName>
    </recommendedName>
</protein>
<keyword evidence="3" id="KW-0560">Oxidoreductase</keyword>
<keyword evidence="4" id="KW-0408">Iron</keyword>
<keyword evidence="5" id="KW-0411">Iron-sulfur</keyword>
<proteinExistence type="predicted"/>
<dbReference type="InterPro" id="IPR051460">
    <property type="entry name" value="HdrC_iron-sulfur_subunit"/>
</dbReference>
<gene>
    <name evidence="7" type="ORF">S01H1_79268</name>
</gene>
<sequence length="93" mass="10189">RNILKAIPGVELYEMERIKEYAWCCGGGGGVFTAFKDFAQWTALERLEEAKDTGAQAISTSCPWCESNLGNAIKGMEEKIGLVSLTDLMIKAL</sequence>
<dbReference type="GO" id="GO:0046872">
    <property type="term" value="F:metal ion binding"/>
    <property type="evidence" value="ECO:0007669"/>
    <property type="project" value="UniProtKB-KW"/>
</dbReference>
<comment type="caution">
    <text evidence="7">The sequence shown here is derived from an EMBL/GenBank/DDBJ whole genome shotgun (WGS) entry which is preliminary data.</text>
</comment>
<organism evidence="7">
    <name type="scientific">marine sediment metagenome</name>
    <dbReference type="NCBI Taxonomy" id="412755"/>
    <lineage>
        <taxon>unclassified sequences</taxon>
        <taxon>metagenomes</taxon>
        <taxon>ecological metagenomes</taxon>
    </lineage>
</organism>
<evidence type="ECO:0000256" key="1">
    <source>
        <dbReference type="ARBA" id="ARBA00022485"/>
    </source>
</evidence>
<name>X0Y6K4_9ZZZZ</name>
<feature type="non-terminal residue" evidence="7">
    <location>
        <position position="1"/>
    </location>
</feature>
<accession>X0Y6K4</accession>
<dbReference type="PANTHER" id="PTHR43255:SF1">
    <property type="entry name" value="IRON-SULFUR-BINDING OXIDOREDUCTASE FADF-RELATED"/>
    <property type="match status" value="1"/>
</dbReference>
<dbReference type="EMBL" id="BARS01053421">
    <property type="protein sequence ID" value="GAG51390.1"/>
    <property type="molecule type" value="Genomic_DNA"/>
</dbReference>
<dbReference type="GO" id="GO:0016491">
    <property type="term" value="F:oxidoreductase activity"/>
    <property type="evidence" value="ECO:0007669"/>
    <property type="project" value="UniProtKB-KW"/>
</dbReference>
<dbReference type="AlphaFoldDB" id="X0Y6K4"/>
<evidence type="ECO:0000256" key="3">
    <source>
        <dbReference type="ARBA" id="ARBA00023002"/>
    </source>
</evidence>
<feature type="domain" description="Cysteine-rich" evidence="6">
    <location>
        <begin position="1"/>
        <end position="69"/>
    </location>
</feature>